<dbReference type="InterPro" id="IPR026741">
    <property type="entry name" value="SNO"/>
</dbReference>
<dbReference type="AlphaFoldDB" id="A0A5B6U6W7"/>
<evidence type="ECO:0000313" key="3">
    <source>
        <dbReference type="Proteomes" id="UP000325315"/>
    </source>
</evidence>
<feature type="domain" description="SBNO alpha/beta" evidence="1">
    <location>
        <begin position="71"/>
        <end position="137"/>
    </location>
</feature>
<dbReference type="PANTHER" id="PTHR12706:SF13">
    <property type="entry name" value="PROTEIN FORGETTER 1"/>
    <property type="match status" value="1"/>
</dbReference>
<accession>A0A5B6U6W7</accession>
<proteinExistence type="predicted"/>
<evidence type="ECO:0000259" key="1">
    <source>
        <dbReference type="Pfam" id="PF25373"/>
    </source>
</evidence>
<sequence>MQLKCRLFELFISILDVLIQNARIEGNLDSGIVDMKANIIELQGNPKTVHVDQMSGASTVLFTFTLDRGITWESASTMLDEKKKDGLGSANDGFYESKREWLGRRHFVLAFESSASGMFKIVRPAVGESVRRISLLEKARRGWEDEYEVSSKQILCLTQQSTYMICMDPAKNRSIDLQRGTDKAGGSTFGLPNVESTILGKNGRNHNECKPNNPSCMHGPNCKLGNFCTVGRRIQEVNVLGGLILPVWGTIEKALSKQARLSHRRLRVVRLETTADNRRIVGLLVPNAAVETVLQGSFSIIHLCHTLVSICLQYKHSSIKYTFTHAERASVNIWS</sequence>
<dbReference type="OrthoDB" id="421838at2759"/>
<protein>
    <submittedName>
        <fullName evidence="2">Protein strawberry notch-like</fullName>
    </submittedName>
</protein>
<dbReference type="Proteomes" id="UP000325315">
    <property type="component" value="Unassembled WGS sequence"/>
</dbReference>
<comment type="caution">
    <text evidence="2">The sequence shown here is derived from an EMBL/GenBank/DDBJ whole genome shotgun (WGS) entry which is preliminary data.</text>
</comment>
<dbReference type="GO" id="GO:0042393">
    <property type="term" value="F:histone binding"/>
    <property type="evidence" value="ECO:0007669"/>
    <property type="project" value="TreeGrafter"/>
</dbReference>
<reference evidence="3" key="1">
    <citation type="journal article" date="2019" name="Plant Biotechnol. J.">
        <title>Genome sequencing of the Australian wild diploid species Gossypium australe highlights disease resistance and delayed gland morphogenesis.</title>
        <authorList>
            <person name="Cai Y."/>
            <person name="Cai X."/>
            <person name="Wang Q."/>
            <person name="Wang P."/>
            <person name="Zhang Y."/>
            <person name="Cai C."/>
            <person name="Xu Y."/>
            <person name="Wang K."/>
            <person name="Zhou Z."/>
            <person name="Wang C."/>
            <person name="Geng S."/>
            <person name="Li B."/>
            <person name="Dong Q."/>
            <person name="Hou Y."/>
            <person name="Wang H."/>
            <person name="Ai P."/>
            <person name="Liu Z."/>
            <person name="Yi F."/>
            <person name="Sun M."/>
            <person name="An G."/>
            <person name="Cheng J."/>
            <person name="Zhang Y."/>
            <person name="Shi Q."/>
            <person name="Xie Y."/>
            <person name="Shi X."/>
            <person name="Chang Y."/>
            <person name="Huang F."/>
            <person name="Chen Y."/>
            <person name="Hong S."/>
            <person name="Mi L."/>
            <person name="Sun Q."/>
            <person name="Zhang L."/>
            <person name="Zhou B."/>
            <person name="Peng R."/>
            <person name="Zhang X."/>
            <person name="Liu F."/>
        </authorList>
    </citation>
    <scope>NUCLEOTIDE SEQUENCE [LARGE SCALE GENOMIC DNA]</scope>
    <source>
        <strain evidence="3">cv. PA1801</strain>
    </source>
</reference>
<organism evidence="2 3">
    <name type="scientific">Gossypium australe</name>
    <dbReference type="NCBI Taxonomy" id="47621"/>
    <lineage>
        <taxon>Eukaryota</taxon>
        <taxon>Viridiplantae</taxon>
        <taxon>Streptophyta</taxon>
        <taxon>Embryophyta</taxon>
        <taxon>Tracheophyta</taxon>
        <taxon>Spermatophyta</taxon>
        <taxon>Magnoliopsida</taxon>
        <taxon>eudicotyledons</taxon>
        <taxon>Gunneridae</taxon>
        <taxon>Pentapetalae</taxon>
        <taxon>rosids</taxon>
        <taxon>malvids</taxon>
        <taxon>Malvales</taxon>
        <taxon>Malvaceae</taxon>
        <taxon>Malvoideae</taxon>
        <taxon>Gossypium</taxon>
    </lineage>
</organism>
<keyword evidence="3" id="KW-1185">Reference proteome</keyword>
<dbReference type="GO" id="GO:0005634">
    <property type="term" value="C:nucleus"/>
    <property type="evidence" value="ECO:0007669"/>
    <property type="project" value="TreeGrafter"/>
</dbReference>
<dbReference type="GO" id="GO:0006355">
    <property type="term" value="P:regulation of DNA-templated transcription"/>
    <property type="evidence" value="ECO:0007669"/>
    <property type="project" value="InterPro"/>
</dbReference>
<dbReference type="PANTHER" id="PTHR12706">
    <property type="entry name" value="STRAWBERRY NOTCH-RELATED"/>
    <property type="match status" value="1"/>
</dbReference>
<dbReference type="EMBL" id="SMMG02000027">
    <property type="protein sequence ID" value="KAA3452506.1"/>
    <property type="molecule type" value="Genomic_DNA"/>
</dbReference>
<gene>
    <name evidence="2" type="primary">sno</name>
    <name evidence="2" type="ORF">EPI10_034449</name>
</gene>
<dbReference type="Pfam" id="PF25373">
    <property type="entry name" value="SBNO"/>
    <property type="match status" value="1"/>
</dbReference>
<dbReference type="GO" id="GO:0031490">
    <property type="term" value="F:chromatin DNA binding"/>
    <property type="evidence" value="ECO:0007669"/>
    <property type="project" value="TreeGrafter"/>
</dbReference>
<evidence type="ECO:0000313" key="2">
    <source>
        <dbReference type="EMBL" id="KAA3452506.1"/>
    </source>
</evidence>
<name>A0A5B6U6W7_9ROSI</name>
<dbReference type="InterPro" id="IPR057332">
    <property type="entry name" value="SBNO_a/b_dom"/>
</dbReference>